<name>A0A6B3RMN2_9RHOB</name>
<feature type="domain" description="YjiS-like" evidence="1">
    <location>
        <begin position="8"/>
        <end position="39"/>
    </location>
</feature>
<gene>
    <name evidence="2" type="ORF">G3572_14100</name>
</gene>
<dbReference type="AlphaFoldDB" id="A0A6B3RMN2"/>
<dbReference type="EMBL" id="JAAIKE010000004">
    <property type="protein sequence ID" value="NEX47344.1"/>
    <property type="molecule type" value="Genomic_DNA"/>
</dbReference>
<proteinExistence type="predicted"/>
<evidence type="ECO:0000313" key="2">
    <source>
        <dbReference type="EMBL" id="NEX47344.1"/>
    </source>
</evidence>
<comment type="caution">
    <text evidence="2">The sequence shown here is derived from an EMBL/GenBank/DDBJ whole genome shotgun (WGS) entry which is preliminary data.</text>
</comment>
<sequence length="50" mass="5770">MKSIRVGLERRRVFKQTVRELQALSNRELADLGIHRSMITRVANEAAYGK</sequence>
<evidence type="ECO:0000313" key="3">
    <source>
        <dbReference type="Proteomes" id="UP000481421"/>
    </source>
</evidence>
<dbReference type="Proteomes" id="UP000481421">
    <property type="component" value="Unassembled WGS sequence"/>
</dbReference>
<accession>A0A6B3RMN2</accession>
<dbReference type="InterPro" id="IPR009506">
    <property type="entry name" value="YjiS-like"/>
</dbReference>
<organism evidence="2 3">
    <name type="scientific">Pseudotabrizicola algicola</name>
    <dbReference type="NCBI Taxonomy" id="2709381"/>
    <lineage>
        <taxon>Bacteria</taxon>
        <taxon>Pseudomonadati</taxon>
        <taxon>Pseudomonadota</taxon>
        <taxon>Alphaproteobacteria</taxon>
        <taxon>Rhodobacterales</taxon>
        <taxon>Paracoccaceae</taxon>
        <taxon>Pseudotabrizicola</taxon>
    </lineage>
</organism>
<evidence type="ECO:0000259" key="1">
    <source>
        <dbReference type="Pfam" id="PF06568"/>
    </source>
</evidence>
<protein>
    <submittedName>
        <fullName evidence="2">DUF1127 domain-containing protein</fullName>
    </submittedName>
</protein>
<reference evidence="2 3" key="1">
    <citation type="submission" date="2020-02" db="EMBL/GenBank/DDBJ databases">
        <title>Rhodobacter algicola sp. nov., isolated from microalga culture.</title>
        <authorList>
            <person name="Park C.-Y."/>
        </authorList>
    </citation>
    <scope>NUCLEOTIDE SEQUENCE [LARGE SCALE GENOMIC DNA]</scope>
    <source>
        <strain evidence="2 3">ETT8</strain>
    </source>
</reference>
<dbReference type="Pfam" id="PF06568">
    <property type="entry name" value="YjiS-like"/>
    <property type="match status" value="1"/>
</dbReference>
<keyword evidence="3" id="KW-1185">Reference proteome</keyword>